<evidence type="ECO:0000256" key="2">
    <source>
        <dbReference type="ARBA" id="ARBA00022723"/>
    </source>
</evidence>
<proteinExistence type="predicted"/>
<dbReference type="SUPFAM" id="SSF56281">
    <property type="entry name" value="Metallo-hydrolase/oxidoreductase"/>
    <property type="match status" value="1"/>
</dbReference>
<comment type="cofactor">
    <cofactor evidence="1">
        <name>Zn(2+)</name>
        <dbReference type="ChEBI" id="CHEBI:29105"/>
    </cofactor>
</comment>
<dbReference type="InterPro" id="IPR036866">
    <property type="entry name" value="RibonucZ/Hydroxyglut_hydro"/>
</dbReference>
<dbReference type="SMART" id="SM00849">
    <property type="entry name" value="Lactamase_B"/>
    <property type="match status" value="1"/>
</dbReference>
<dbReference type="PANTHER" id="PTHR46233">
    <property type="entry name" value="HYDROXYACYLGLUTATHIONE HYDROLASE GLOC"/>
    <property type="match status" value="1"/>
</dbReference>
<dbReference type="PANTHER" id="PTHR46233:SF3">
    <property type="entry name" value="HYDROXYACYLGLUTATHIONE HYDROLASE GLOC"/>
    <property type="match status" value="1"/>
</dbReference>
<reference evidence="7" key="1">
    <citation type="journal article" date="2019" name="Int. J. Syst. Evol. Microbiol.">
        <title>The Global Catalogue of Microorganisms (GCM) 10K type strain sequencing project: providing services to taxonomists for standard genome sequencing and annotation.</title>
        <authorList>
            <consortium name="The Broad Institute Genomics Platform"/>
            <consortium name="The Broad Institute Genome Sequencing Center for Infectious Disease"/>
            <person name="Wu L."/>
            <person name="Ma J."/>
        </authorList>
    </citation>
    <scope>NUCLEOTIDE SEQUENCE [LARGE SCALE GENOMIC DNA]</scope>
    <source>
        <strain evidence="7">CGMCC 1.12237</strain>
    </source>
</reference>
<keyword evidence="4" id="KW-0862">Zinc</keyword>
<accession>A0ABW0LBQ0</accession>
<dbReference type="Pfam" id="PF00753">
    <property type="entry name" value="Lactamase_B"/>
    <property type="match status" value="1"/>
</dbReference>
<evidence type="ECO:0000313" key="6">
    <source>
        <dbReference type="EMBL" id="MFC5463143.1"/>
    </source>
</evidence>
<dbReference type="Gene3D" id="3.60.15.10">
    <property type="entry name" value="Ribonuclease Z/Hydroxyacylglutathione hydrolase-like"/>
    <property type="match status" value="1"/>
</dbReference>
<organism evidence="6 7">
    <name type="scientific">Lederbergia graminis</name>
    <dbReference type="NCBI Taxonomy" id="735518"/>
    <lineage>
        <taxon>Bacteria</taxon>
        <taxon>Bacillati</taxon>
        <taxon>Bacillota</taxon>
        <taxon>Bacilli</taxon>
        <taxon>Bacillales</taxon>
        <taxon>Bacillaceae</taxon>
        <taxon>Lederbergia</taxon>
    </lineage>
</organism>
<feature type="domain" description="Metallo-beta-lactamase" evidence="5">
    <location>
        <begin position="12"/>
        <end position="190"/>
    </location>
</feature>
<evidence type="ECO:0000256" key="1">
    <source>
        <dbReference type="ARBA" id="ARBA00001947"/>
    </source>
</evidence>
<name>A0ABW0LBQ0_9BACI</name>
<dbReference type="RefSeq" id="WP_382346322.1">
    <property type="nucleotide sequence ID" value="NZ_JBHSMC010000001.1"/>
</dbReference>
<evidence type="ECO:0000256" key="3">
    <source>
        <dbReference type="ARBA" id="ARBA00022801"/>
    </source>
</evidence>
<dbReference type="EMBL" id="JBHSMC010000001">
    <property type="protein sequence ID" value="MFC5463143.1"/>
    <property type="molecule type" value="Genomic_DNA"/>
</dbReference>
<dbReference type="CDD" id="cd06262">
    <property type="entry name" value="metallo-hydrolase-like_MBL-fold"/>
    <property type="match status" value="1"/>
</dbReference>
<keyword evidence="3" id="KW-0378">Hydrolase</keyword>
<keyword evidence="7" id="KW-1185">Reference proteome</keyword>
<evidence type="ECO:0000259" key="5">
    <source>
        <dbReference type="SMART" id="SM00849"/>
    </source>
</evidence>
<dbReference type="Proteomes" id="UP001596147">
    <property type="component" value="Unassembled WGS sequence"/>
</dbReference>
<gene>
    <name evidence="6" type="ORF">ACFPM4_00100</name>
</gene>
<keyword evidence="2" id="KW-0479">Metal-binding</keyword>
<dbReference type="InterPro" id="IPR001279">
    <property type="entry name" value="Metallo-B-lactamas"/>
</dbReference>
<sequence>MKWVQIPLGPLQTNCYILYNEDNDCIVFDPGAQGRELVEYVEEQQFSPKAILMTHAHFDHIGAIDAIRDRWRIPVYIHELEEDWLTNPSLNRSSFFGAEITVNPADKIISQEGKLNIGDFSFSTYHTPGHSPGSISYYCKEANIVIAGDTLFHHSIGRTDLPGGNHEQIITSIESKLFTLPDDTIVLPGHGTATTIKQEKESNPFL</sequence>
<comment type="caution">
    <text evidence="6">The sequence shown here is derived from an EMBL/GenBank/DDBJ whole genome shotgun (WGS) entry which is preliminary data.</text>
</comment>
<dbReference type="InterPro" id="IPR051453">
    <property type="entry name" value="MBL_Glyoxalase_II"/>
</dbReference>
<protein>
    <submittedName>
        <fullName evidence="6">MBL fold metallo-hydrolase</fullName>
    </submittedName>
</protein>
<evidence type="ECO:0000256" key="4">
    <source>
        <dbReference type="ARBA" id="ARBA00022833"/>
    </source>
</evidence>
<evidence type="ECO:0000313" key="7">
    <source>
        <dbReference type="Proteomes" id="UP001596147"/>
    </source>
</evidence>